<organism evidence="1 2">
    <name type="scientific">Kingella oralis ATCC 51147</name>
    <dbReference type="NCBI Taxonomy" id="629741"/>
    <lineage>
        <taxon>Bacteria</taxon>
        <taxon>Pseudomonadati</taxon>
        <taxon>Pseudomonadota</taxon>
        <taxon>Betaproteobacteria</taxon>
        <taxon>Neisseriales</taxon>
        <taxon>Neisseriaceae</taxon>
        <taxon>Kingella</taxon>
    </lineage>
</organism>
<dbReference type="STRING" id="629741.GCWU000324_02645"/>
<dbReference type="EMBL" id="ACJW02000005">
    <property type="protein sequence ID" value="EEP67075.1"/>
    <property type="molecule type" value="Genomic_DNA"/>
</dbReference>
<sequence length="144" mass="17516">MIDENFTEFLDDELGRIMPEQQAKYRKLFKEFGFDDRNQYFIDFWVTYSDEIYGKIGYLIDLAMDLEYFDSSQTAILRKCLQLPNNFISLLNNELDDYLLYNKDTDEVFFIESPEIEKFIKDGKHYAKQWESFETFIKDYLNYQ</sequence>
<dbReference type="RefSeq" id="WP_003798064.1">
    <property type="nucleotide sequence ID" value="NZ_GG665873.1"/>
</dbReference>
<dbReference type="Proteomes" id="UP000003009">
    <property type="component" value="Unassembled WGS sequence"/>
</dbReference>
<accession>C4GLS4</accession>
<protein>
    <recommendedName>
        <fullName evidence="3">Knr4/Smi1-like domain-containing protein</fullName>
    </recommendedName>
</protein>
<proteinExistence type="predicted"/>
<gene>
    <name evidence="1" type="ORF">GCWU000324_02645</name>
</gene>
<dbReference type="GeneID" id="84905526"/>
<evidence type="ECO:0000313" key="1">
    <source>
        <dbReference type="EMBL" id="EEP67075.1"/>
    </source>
</evidence>
<comment type="caution">
    <text evidence="1">The sequence shown here is derived from an EMBL/GenBank/DDBJ whole genome shotgun (WGS) entry which is preliminary data.</text>
</comment>
<evidence type="ECO:0000313" key="2">
    <source>
        <dbReference type="Proteomes" id="UP000003009"/>
    </source>
</evidence>
<dbReference type="HOGENOM" id="CLU_149952_0_0_4"/>
<dbReference type="AlphaFoldDB" id="C4GLS4"/>
<dbReference type="OrthoDB" id="2596110at2"/>
<name>C4GLS4_9NEIS</name>
<evidence type="ECO:0008006" key="3">
    <source>
        <dbReference type="Google" id="ProtNLM"/>
    </source>
</evidence>
<keyword evidence="2" id="KW-1185">Reference proteome</keyword>
<reference evidence="1" key="1">
    <citation type="submission" date="2009-04" db="EMBL/GenBank/DDBJ databases">
        <authorList>
            <person name="Weinstock G."/>
            <person name="Sodergren E."/>
            <person name="Clifton S."/>
            <person name="Fulton L."/>
            <person name="Fulton B."/>
            <person name="Courtney L."/>
            <person name="Fronick C."/>
            <person name="Harrison M."/>
            <person name="Strong C."/>
            <person name="Farmer C."/>
            <person name="Delahaunty K."/>
            <person name="Markovic C."/>
            <person name="Hall O."/>
            <person name="Minx P."/>
            <person name="Tomlinson C."/>
            <person name="Mitreva M."/>
            <person name="Nelson J."/>
            <person name="Hou S."/>
            <person name="Wollam A."/>
            <person name="Pepin K.H."/>
            <person name="Johnson M."/>
            <person name="Bhonagiri V."/>
            <person name="Nash W.E."/>
            <person name="Warren W."/>
            <person name="Chinwalla A."/>
            <person name="Mardis E.R."/>
            <person name="Wilson R.K."/>
        </authorList>
    </citation>
    <scope>NUCLEOTIDE SEQUENCE [LARGE SCALE GENOMIC DNA]</scope>
    <source>
        <strain evidence="1">ATCC 51147</strain>
    </source>
</reference>